<dbReference type="PANTHER" id="PTHR38445:SF9">
    <property type="entry name" value="HTH-TYPE TRANSCRIPTIONAL REPRESSOR YTRA"/>
    <property type="match status" value="1"/>
</dbReference>
<comment type="caution">
    <text evidence="5">The sequence shown here is derived from an EMBL/GenBank/DDBJ whole genome shotgun (WGS) entry which is preliminary data.</text>
</comment>
<organism evidence="5 6">
    <name type="scientific">Candidatus Wallbacteria bacterium HGW-Wallbacteria-1</name>
    <dbReference type="NCBI Taxonomy" id="2013854"/>
    <lineage>
        <taxon>Bacteria</taxon>
        <taxon>Candidatus Walliibacteriota</taxon>
    </lineage>
</organism>
<evidence type="ECO:0000256" key="3">
    <source>
        <dbReference type="ARBA" id="ARBA00023163"/>
    </source>
</evidence>
<accession>A0A2N1PJK5</accession>
<dbReference type="SUPFAM" id="SSF46785">
    <property type="entry name" value="Winged helix' DNA-binding domain"/>
    <property type="match status" value="1"/>
</dbReference>
<protein>
    <recommendedName>
        <fullName evidence="4">HTH gntR-type domain-containing protein</fullName>
    </recommendedName>
</protein>
<reference evidence="5 6" key="1">
    <citation type="journal article" date="2017" name="ISME J.">
        <title>Potential for microbial H2 and metal transformations associated with novel bacteria and archaea in deep terrestrial subsurface sediments.</title>
        <authorList>
            <person name="Hernsdorf A.W."/>
            <person name="Amano Y."/>
            <person name="Miyakawa K."/>
            <person name="Ise K."/>
            <person name="Suzuki Y."/>
            <person name="Anantharaman K."/>
            <person name="Probst A."/>
            <person name="Burstein D."/>
            <person name="Thomas B.C."/>
            <person name="Banfield J.F."/>
        </authorList>
    </citation>
    <scope>NUCLEOTIDE SEQUENCE [LARGE SCALE GENOMIC DNA]</scope>
    <source>
        <strain evidence="5">HGW-Wallbacteria-1</strain>
    </source>
</reference>
<sequence>MISVDFNSPVPVPDQLIQKFCQAIETGIYQINEKIPSASELAERLRIHPDVVRQAYLTMQNSGLIEMIPDQCPKIISSPIESNWTIRATEFSAAGLNLTKLASARGFSRTETEKHISELLKPVFDSVFPKK</sequence>
<keyword evidence="1" id="KW-0805">Transcription regulation</keyword>
<dbReference type="Gene3D" id="1.10.10.10">
    <property type="entry name" value="Winged helix-like DNA-binding domain superfamily/Winged helix DNA-binding domain"/>
    <property type="match status" value="1"/>
</dbReference>
<dbReference type="AlphaFoldDB" id="A0A2N1PJK5"/>
<evidence type="ECO:0000313" key="6">
    <source>
        <dbReference type="Proteomes" id="UP000233256"/>
    </source>
</evidence>
<dbReference type="GO" id="GO:0003700">
    <property type="term" value="F:DNA-binding transcription factor activity"/>
    <property type="evidence" value="ECO:0007669"/>
    <property type="project" value="InterPro"/>
</dbReference>
<gene>
    <name evidence="5" type="ORF">CVV64_18505</name>
</gene>
<keyword evidence="3" id="KW-0804">Transcription</keyword>
<dbReference type="PROSITE" id="PS50949">
    <property type="entry name" value="HTH_GNTR"/>
    <property type="match status" value="1"/>
</dbReference>
<evidence type="ECO:0000313" key="5">
    <source>
        <dbReference type="EMBL" id="PKK88496.1"/>
    </source>
</evidence>
<dbReference type="Proteomes" id="UP000233256">
    <property type="component" value="Unassembled WGS sequence"/>
</dbReference>
<feature type="domain" description="HTH gntR-type" evidence="4">
    <location>
        <begin position="10"/>
        <end position="79"/>
    </location>
</feature>
<keyword evidence="2" id="KW-0238">DNA-binding</keyword>
<dbReference type="InterPro" id="IPR000524">
    <property type="entry name" value="Tscrpt_reg_HTH_GntR"/>
</dbReference>
<dbReference type="GO" id="GO:0003677">
    <property type="term" value="F:DNA binding"/>
    <property type="evidence" value="ECO:0007669"/>
    <property type="project" value="UniProtKB-KW"/>
</dbReference>
<dbReference type="InterPro" id="IPR036388">
    <property type="entry name" value="WH-like_DNA-bd_sf"/>
</dbReference>
<dbReference type="EMBL" id="PGXC01000044">
    <property type="protein sequence ID" value="PKK88496.1"/>
    <property type="molecule type" value="Genomic_DNA"/>
</dbReference>
<dbReference type="Pfam" id="PF00392">
    <property type="entry name" value="GntR"/>
    <property type="match status" value="1"/>
</dbReference>
<dbReference type="PANTHER" id="PTHR38445">
    <property type="entry name" value="HTH-TYPE TRANSCRIPTIONAL REPRESSOR YTRA"/>
    <property type="match status" value="1"/>
</dbReference>
<dbReference type="InterPro" id="IPR036390">
    <property type="entry name" value="WH_DNA-bd_sf"/>
</dbReference>
<evidence type="ECO:0000256" key="1">
    <source>
        <dbReference type="ARBA" id="ARBA00023015"/>
    </source>
</evidence>
<evidence type="ECO:0000259" key="4">
    <source>
        <dbReference type="PROSITE" id="PS50949"/>
    </source>
</evidence>
<evidence type="ECO:0000256" key="2">
    <source>
        <dbReference type="ARBA" id="ARBA00023125"/>
    </source>
</evidence>
<name>A0A2N1PJK5_9BACT</name>
<proteinExistence type="predicted"/>